<protein>
    <recommendedName>
        <fullName evidence="2">Cullin family profile domain-containing protein</fullName>
    </recommendedName>
</protein>
<dbReference type="SUPFAM" id="SSF75632">
    <property type="entry name" value="Cullin homology domain"/>
    <property type="match status" value="1"/>
</dbReference>
<proteinExistence type="inferred from homology"/>
<dbReference type="InterPro" id="IPR036317">
    <property type="entry name" value="Cullin_homology_sf"/>
</dbReference>
<evidence type="ECO:0000313" key="3">
    <source>
        <dbReference type="EMBL" id="WAQ81988.1"/>
    </source>
</evidence>
<organism evidence="3 4">
    <name type="scientific">Puccinia triticina</name>
    <dbReference type="NCBI Taxonomy" id="208348"/>
    <lineage>
        <taxon>Eukaryota</taxon>
        <taxon>Fungi</taxon>
        <taxon>Dikarya</taxon>
        <taxon>Basidiomycota</taxon>
        <taxon>Pucciniomycotina</taxon>
        <taxon>Pucciniomycetes</taxon>
        <taxon>Pucciniales</taxon>
        <taxon>Pucciniaceae</taxon>
        <taxon>Puccinia</taxon>
    </lineage>
</organism>
<dbReference type="Gene3D" id="1.10.10.10">
    <property type="entry name" value="Winged helix-like DNA-binding domain superfamily/Winged helix DNA-binding domain"/>
    <property type="match status" value="2"/>
</dbReference>
<gene>
    <name evidence="3" type="ORF">PtA15_2A301</name>
</gene>
<dbReference type="GeneID" id="77807204"/>
<dbReference type="EMBL" id="CP110422">
    <property type="protein sequence ID" value="WAQ81988.1"/>
    <property type="molecule type" value="Genomic_DNA"/>
</dbReference>
<evidence type="ECO:0000313" key="4">
    <source>
        <dbReference type="Proteomes" id="UP001164743"/>
    </source>
</evidence>
<dbReference type="Pfam" id="PF26557">
    <property type="entry name" value="Cullin_AB"/>
    <property type="match status" value="1"/>
</dbReference>
<dbReference type="SMART" id="SM00884">
    <property type="entry name" value="Cullin_Nedd8"/>
    <property type="match status" value="1"/>
</dbReference>
<dbReference type="InterPro" id="IPR016158">
    <property type="entry name" value="Cullin_homology"/>
</dbReference>
<dbReference type="RefSeq" id="XP_053017543.1">
    <property type="nucleotide sequence ID" value="XM_053166309.1"/>
</dbReference>
<evidence type="ECO:0000256" key="1">
    <source>
        <dbReference type="PROSITE-ProRule" id="PRU00330"/>
    </source>
</evidence>
<dbReference type="Proteomes" id="UP001164743">
    <property type="component" value="Chromosome 2A"/>
</dbReference>
<dbReference type="SUPFAM" id="SSF46785">
    <property type="entry name" value="Winged helix' DNA-binding domain"/>
    <property type="match status" value="1"/>
</dbReference>
<reference evidence="3" key="1">
    <citation type="submission" date="2022-10" db="EMBL/GenBank/DDBJ databases">
        <title>Puccinia triticina Genome sequencing and assembly.</title>
        <authorList>
            <person name="Li C."/>
        </authorList>
    </citation>
    <scope>NUCLEOTIDE SEQUENCE</scope>
    <source>
        <strain evidence="3">Pt15</strain>
    </source>
</reference>
<dbReference type="InterPro" id="IPR019559">
    <property type="entry name" value="Cullin_neddylation_domain"/>
</dbReference>
<sequence length="158" mass="17629">MVSSYQGAILLQFNVGGDSLAYSEISGGTGLDEATLKPNLALLVKQKVLTQDEDTYDLNLEFKSKKIRVSLNAPIKAEQKAESADVMKTVDKDQKMLIQALIVRIMKSRKTLKHQALIQELIGQLAPRFKPLVVDIKKAILLSYNGTSYKFPNVRKSY</sequence>
<dbReference type="PANTHER" id="PTHR11932">
    <property type="entry name" value="CULLIN"/>
    <property type="match status" value="1"/>
</dbReference>
<dbReference type="InterPro" id="IPR036388">
    <property type="entry name" value="WH-like_DNA-bd_sf"/>
</dbReference>
<feature type="domain" description="Cullin family profile" evidence="2">
    <location>
        <begin position="1"/>
        <end position="44"/>
    </location>
</feature>
<keyword evidence="4" id="KW-1185">Reference proteome</keyword>
<evidence type="ECO:0000259" key="2">
    <source>
        <dbReference type="PROSITE" id="PS50069"/>
    </source>
</evidence>
<comment type="similarity">
    <text evidence="1">Belongs to the cullin family.</text>
</comment>
<name>A0ABY7CC76_9BASI</name>
<dbReference type="InterPro" id="IPR036390">
    <property type="entry name" value="WH_DNA-bd_sf"/>
</dbReference>
<dbReference type="PROSITE" id="PS50069">
    <property type="entry name" value="CULLIN_2"/>
    <property type="match status" value="1"/>
</dbReference>
<accession>A0ABY7CC76</accession>
<dbReference type="InterPro" id="IPR059120">
    <property type="entry name" value="Cullin-like_AB"/>
</dbReference>
<dbReference type="InterPro" id="IPR045093">
    <property type="entry name" value="Cullin"/>
</dbReference>
<dbReference type="Pfam" id="PF10557">
    <property type="entry name" value="Cullin_Nedd8"/>
    <property type="match status" value="1"/>
</dbReference>